<sequence length="114" mass="12651">MYESKGEPLLPTRHFMLRLLVHLLWAVLVIALVVFVGVVAHLWLEDISWHDAMLNTALIIGGIGPFIMPATVAGKIFFALYGMLIGLLFVATLGLILAPVAHRVIHKFHLDDDD</sequence>
<protein>
    <submittedName>
        <fullName evidence="2">Membrane protein</fullName>
    </submittedName>
</protein>
<dbReference type="eggNOG" id="ENOG5032YSA">
    <property type="taxonomic scope" value="Bacteria"/>
</dbReference>
<dbReference type="EMBL" id="BX640441">
    <property type="protein sequence ID" value="CAE32024.1"/>
    <property type="molecule type" value="Genomic_DNA"/>
</dbReference>
<feature type="transmembrane region" description="Helical" evidence="1">
    <location>
        <begin position="76"/>
        <end position="98"/>
    </location>
</feature>
<evidence type="ECO:0000256" key="1">
    <source>
        <dbReference type="SAM" id="Phobius"/>
    </source>
</evidence>
<dbReference type="AlphaFoldDB" id="A0A0H3LJY3"/>
<dbReference type="Proteomes" id="UP000001027">
    <property type="component" value="Chromosome"/>
</dbReference>
<dbReference type="GeneID" id="93203904"/>
<reference evidence="3" key="1">
    <citation type="journal article" date="2003" name="Nat. Genet.">
        <title>Comparative analysis of the genome sequences of Bordetella pertussis, Bordetella parapertussis and Bordetella bronchiseptica.</title>
        <authorList>
            <person name="Parkhill J."/>
            <person name="Sebaihia M."/>
            <person name="Preston A."/>
            <person name="Murphy L.D."/>
            <person name="Thomson N.R."/>
            <person name="Harris D.E."/>
            <person name="Holden M.T.G."/>
            <person name="Churcher C.M."/>
            <person name="Bentley S.D."/>
            <person name="Mungall K.L."/>
            <person name="Cerdeno-Tarraga A.-M."/>
            <person name="Temple L."/>
            <person name="James K.D."/>
            <person name="Harris B."/>
            <person name="Quail M.A."/>
            <person name="Achtman M."/>
            <person name="Atkin R."/>
            <person name="Baker S."/>
            <person name="Basham D."/>
            <person name="Bason N."/>
            <person name="Cherevach I."/>
            <person name="Chillingworth T."/>
            <person name="Collins M."/>
            <person name="Cronin A."/>
            <person name="Davis P."/>
            <person name="Doggett J."/>
            <person name="Feltwell T."/>
            <person name="Goble A."/>
            <person name="Hamlin N."/>
            <person name="Hauser H."/>
            <person name="Holroyd S."/>
            <person name="Jagels K."/>
            <person name="Leather S."/>
            <person name="Moule S."/>
            <person name="Norberczak H."/>
            <person name="O'Neil S."/>
            <person name="Ormond D."/>
            <person name="Price C."/>
            <person name="Rabbinowitsch E."/>
            <person name="Rutter S."/>
            <person name="Sanders M."/>
            <person name="Saunders D."/>
            <person name="Seeger K."/>
            <person name="Sharp S."/>
            <person name="Simmonds M."/>
            <person name="Skelton J."/>
            <person name="Squares R."/>
            <person name="Squares S."/>
            <person name="Stevens K."/>
            <person name="Unwin L."/>
            <person name="Whitehead S."/>
            <person name="Barrell B.G."/>
            <person name="Maskell D.J."/>
        </authorList>
    </citation>
    <scope>NUCLEOTIDE SEQUENCE [LARGE SCALE GENOMIC DNA]</scope>
    <source>
        <strain evidence="3">ATCC BAA-588 / NCTC 13252 / RB50</strain>
    </source>
</reference>
<evidence type="ECO:0000313" key="2">
    <source>
        <dbReference type="EMBL" id="CAE32024.1"/>
    </source>
</evidence>
<keyword evidence="1" id="KW-1133">Transmembrane helix</keyword>
<gene>
    <name evidence="2" type="ordered locus">BB1527</name>
</gene>
<dbReference type="KEGG" id="bbr:BB1527"/>
<keyword evidence="1" id="KW-0812">Transmembrane</keyword>
<proteinExistence type="predicted"/>
<dbReference type="RefSeq" id="WP_003809720.1">
    <property type="nucleotide sequence ID" value="NC_002927.3"/>
</dbReference>
<dbReference type="HOGENOM" id="CLU_141669_0_0_4"/>
<feature type="transmembrane region" description="Helical" evidence="1">
    <location>
        <begin position="20"/>
        <end position="40"/>
    </location>
</feature>
<name>A0A0H3LJY3_BORBR</name>
<feature type="transmembrane region" description="Helical" evidence="1">
    <location>
        <begin position="52"/>
        <end position="70"/>
    </location>
</feature>
<accession>A0A0H3LJY3</accession>
<dbReference type="Gene3D" id="1.10.287.70">
    <property type="match status" value="1"/>
</dbReference>
<organism evidence="2 3">
    <name type="scientific">Bordetella bronchiseptica (strain ATCC BAA-588 / NCTC 13252 / RB50)</name>
    <name type="common">Alcaligenes bronchisepticus</name>
    <dbReference type="NCBI Taxonomy" id="257310"/>
    <lineage>
        <taxon>Bacteria</taxon>
        <taxon>Pseudomonadati</taxon>
        <taxon>Pseudomonadota</taxon>
        <taxon>Betaproteobacteria</taxon>
        <taxon>Burkholderiales</taxon>
        <taxon>Alcaligenaceae</taxon>
        <taxon>Bordetella</taxon>
    </lineage>
</organism>
<keyword evidence="1" id="KW-0472">Membrane</keyword>
<evidence type="ECO:0000313" key="3">
    <source>
        <dbReference type="Proteomes" id="UP000001027"/>
    </source>
</evidence>